<dbReference type="Pfam" id="PF00837">
    <property type="entry name" value="T4_deiodinase"/>
    <property type="match status" value="1"/>
</dbReference>
<comment type="function">
    <text evidence="1">Responsible for the deiodination of T4 (3,5,3',5'-tetraiodothyronine).</text>
</comment>
<dbReference type="KEGG" id="lgi:LOTGIDRAFT_69751"/>
<feature type="non-terminal residue" evidence="2">
    <location>
        <position position="103"/>
    </location>
</feature>
<dbReference type="GO" id="GO:0042403">
    <property type="term" value="P:thyroid hormone metabolic process"/>
    <property type="evidence" value="ECO:0007669"/>
    <property type="project" value="TreeGrafter"/>
</dbReference>
<evidence type="ECO:0000313" key="3">
    <source>
        <dbReference type="Proteomes" id="UP000030746"/>
    </source>
</evidence>
<dbReference type="GeneID" id="20251927"/>
<comment type="similarity">
    <text evidence="1">Belongs to the iodothyronine deiodinase family.</text>
</comment>
<organism evidence="2 3">
    <name type="scientific">Lottia gigantea</name>
    <name type="common">Giant owl limpet</name>
    <dbReference type="NCBI Taxonomy" id="225164"/>
    <lineage>
        <taxon>Eukaryota</taxon>
        <taxon>Metazoa</taxon>
        <taxon>Spiralia</taxon>
        <taxon>Lophotrochozoa</taxon>
        <taxon>Mollusca</taxon>
        <taxon>Gastropoda</taxon>
        <taxon>Patellogastropoda</taxon>
        <taxon>Lottioidea</taxon>
        <taxon>Lottiidae</taxon>
        <taxon>Lottia</taxon>
    </lineage>
</organism>
<dbReference type="OrthoDB" id="428577at2759"/>
<keyword evidence="1" id="KW-0712">Selenocysteine</keyword>
<proteinExistence type="inferred from homology"/>
<protein>
    <recommendedName>
        <fullName evidence="1">Iodothyronine deiodinase</fullName>
    </recommendedName>
</protein>
<dbReference type="GO" id="GO:0004800">
    <property type="term" value="F:thyroxine 5'-deiodinase activity"/>
    <property type="evidence" value="ECO:0007669"/>
    <property type="project" value="InterPro"/>
</dbReference>
<dbReference type="PANTHER" id="PTHR11781:SF22">
    <property type="entry name" value="TYPE I IODOTHYRONINE DEIODINASE"/>
    <property type="match status" value="1"/>
</dbReference>
<dbReference type="InterPro" id="IPR000643">
    <property type="entry name" value="Iodothyronine_deiodinase"/>
</dbReference>
<dbReference type="HOGENOM" id="CLU_103502_1_0_1"/>
<dbReference type="GO" id="GO:0042446">
    <property type="term" value="P:hormone biosynthetic process"/>
    <property type="evidence" value="ECO:0007669"/>
    <property type="project" value="UniProtKB-KW"/>
</dbReference>
<keyword evidence="1" id="KW-0893">Thyroid hormones biosynthesis</keyword>
<accession>V3ZVG6</accession>
<dbReference type="AlphaFoldDB" id="V3ZVG6"/>
<keyword evidence="3" id="KW-1185">Reference proteome</keyword>
<dbReference type="Gene3D" id="3.40.30.10">
    <property type="entry name" value="Glutaredoxin"/>
    <property type="match status" value="1"/>
</dbReference>
<feature type="non-terminal residue" evidence="2">
    <location>
        <position position="1"/>
    </location>
</feature>
<dbReference type="EMBL" id="KB202719">
    <property type="protein sequence ID" value="ESO88332.1"/>
    <property type="molecule type" value="Genomic_DNA"/>
</dbReference>
<gene>
    <name evidence="2" type="ORF">LOTGIDRAFT_69751</name>
</gene>
<keyword evidence="1" id="KW-0560">Oxidoreductase</keyword>
<evidence type="ECO:0000256" key="1">
    <source>
        <dbReference type="RuleBase" id="RU000676"/>
    </source>
</evidence>
<dbReference type="RefSeq" id="XP_009060937.1">
    <property type="nucleotide sequence ID" value="XM_009062689.1"/>
</dbReference>
<evidence type="ECO:0000313" key="2">
    <source>
        <dbReference type="EMBL" id="ESO88332.1"/>
    </source>
</evidence>
<name>V3ZVG6_LOTGI</name>
<dbReference type="OMA" id="TMENDAQ"/>
<reference evidence="2 3" key="1">
    <citation type="journal article" date="2013" name="Nature">
        <title>Insights into bilaterian evolution from three spiralian genomes.</title>
        <authorList>
            <person name="Simakov O."/>
            <person name="Marletaz F."/>
            <person name="Cho S.J."/>
            <person name="Edsinger-Gonzales E."/>
            <person name="Havlak P."/>
            <person name="Hellsten U."/>
            <person name="Kuo D.H."/>
            <person name="Larsson T."/>
            <person name="Lv J."/>
            <person name="Arendt D."/>
            <person name="Savage R."/>
            <person name="Osoegawa K."/>
            <person name="de Jong P."/>
            <person name="Grimwood J."/>
            <person name="Chapman J.A."/>
            <person name="Shapiro H."/>
            <person name="Aerts A."/>
            <person name="Otillar R.P."/>
            <person name="Terry A.Y."/>
            <person name="Boore J.L."/>
            <person name="Grigoriev I.V."/>
            <person name="Lindberg D.R."/>
            <person name="Seaver E.C."/>
            <person name="Weisblat D.A."/>
            <person name="Putnam N.H."/>
            <person name="Rokhsar D.S."/>
        </authorList>
    </citation>
    <scope>NUCLEOTIDE SEQUENCE [LARGE SCALE GENOMIC DNA]</scope>
</reference>
<sequence length="103" mass="11656">KMGEFNSSALEFGALADFLIVYIVEAHAADDWALDYNKFKINEHKDLKSRLETAEYVRNHFEIKIPVVADVMGNLTSASYAAFPIKLCLIREGRIQFLSGFDP</sequence>
<dbReference type="PANTHER" id="PTHR11781">
    <property type="entry name" value="IODOTHYRONINE DEIODINASE"/>
    <property type="match status" value="1"/>
</dbReference>
<dbReference type="CTD" id="20251927"/>
<dbReference type="Proteomes" id="UP000030746">
    <property type="component" value="Unassembled WGS sequence"/>
</dbReference>